<sequence length="175" mass="18977">MQGQLPQHAPAPTEKKRFVGALTMGVPCILETARVGLLAAVVEPPASAHLVRVAEPARTSARDITLGLSAKLCCITRTTPSHAVDMSFLTCNLCRRNTNGRTVYVYMSMGFCSRGCRDDYHLGELDKNRKRQAVALMGRSKMARIVTRVDAGKATEAGEASCSRPTFFTCAEEAE</sequence>
<reference evidence="4" key="1">
    <citation type="journal article" date="2012" name="Nat. Biotechnol.">
        <title>Reference genome sequence of the model plant Setaria.</title>
        <authorList>
            <person name="Bennetzen J.L."/>
            <person name="Schmutz J."/>
            <person name="Wang H."/>
            <person name="Percifield R."/>
            <person name="Hawkins J."/>
            <person name="Pontaroli A.C."/>
            <person name="Estep M."/>
            <person name="Feng L."/>
            <person name="Vaughn J.N."/>
            <person name="Grimwood J."/>
            <person name="Jenkins J."/>
            <person name="Barry K."/>
            <person name="Lindquist E."/>
            <person name="Hellsten U."/>
            <person name="Deshpande S."/>
            <person name="Wang X."/>
            <person name="Wu X."/>
            <person name="Mitros T."/>
            <person name="Triplett J."/>
            <person name="Yang X."/>
            <person name="Ye C.Y."/>
            <person name="Mauro-Herrera M."/>
            <person name="Wang L."/>
            <person name="Li P."/>
            <person name="Sharma M."/>
            <person name="Sharma R."/>
            <person name="Ronald P.C."/>
            <person name="Panaud O."/>
            <person name="Kellogg E.A."/>
            <person name="Brutnell T.P."/>
            <person name="Doust A.N."/>
            <person name="Tuskan G.A."/>
            <person name="Rokhsar D."/>
            <person name="Devos K.M."/>
        </authorList>
    </citation>
    <scope>NUCLEOTIDE SEQUENCE [LARGE SCALE GENOMIC DNA]</scope>
    <source>
        <strain evidence="4">Yugu1</strain>
    </source>
</reference>
<evidence type="ECO:0000259" key="3">
    <source>
        <dbReference type="Pfam" id="PF04570"/>
    </source>
</evidence>
<dbReference type="EMBL" id="CM003532">
    <property type="protein sequence ID" value="RCV25710.1"/>
    <property type="molecule type" value="Genomic_DNA"/>
</dbReference>
<evidence type="ECO:0000313" key="4">
    <source>
        <dbReference type="EMBL" id="RCV25710.1"/>
    </source>
</evidence>
<evidence type="ECO:0000256" key="1">
    <source>
        <dbReference type="ARBA" id="ARBA00009374"/>
    </source>
</evidence>
<organism evidence="4">
    <name type="scientific">Setaria italica</name>
    <name type="common">Foxtail millet</name>
    <name type="synonym">Panicum italicum</name>
    <dbReference type="NCBI Taxonomy" id="4555"/>
    <lineage>
        <taxon>Eukaryota</taxon>
        <taxon>Viridiplantae</taxon>
        <taxon>Streptophyta</taxon>
        <taxon>Embryophyta</taxon>
        <taxon>Tracheophyta</taxon>
        <taxon>Spermatophyta</taxon>
        <taxon>Magnoliopsida</taxon>
        <taxon>Liliopsida</taxon>
        <taxon>Poales</taxon>
        <taxon>Poaceae</taxon>
        <taxon>PACMAD clade</taxon>
        <taxon>Panicoideae</taxon>
        <taxon>Panicodae</taxon>
        <taxon>Paniceae</taxon>
        <taxon>Cenchrinae</taxon>
        <taxon>Setaria</taxon>
    </lineage>
</organism>
<dbReference type="AlphaFoldDB" id="A0A368R820"/>
<evidence type="ECO:0000256" key="2">
    <source>
        <dbReference type="ARBA" id="ARBA00022723"/>
    </source>
</evidence>
<accession>A0A368R820</accession>
<dbReference type="Pfam" id="PF04570">
    <property type="entry name" value="zf-FLZ"/>
    <property type="match status" value="1"/>
</dbReference>
<proteinExistence type="inferred from homology"/>
<reference evidence="4" key="2">
    <citation type="submission" date="2015-07" db="EMBL/GenBank/DDBJ databases">
        <authorList>
            <person name="Noorani M."/>
        </authorList>
    </citation>
    <scope>NUCLEOTIDE SEQUENCE</scope>
    <source>
        <strain evidence="4">Yugu1</strain>
    </source>
</reference>
<feature type="domain" description="FLZ-type" evidence="3">
    <location>
        <begin position="88"/>
        <end position="119"/>
    </location>
</feature>
<dbReference type="GO" id="GO:0046872">
    <property type="term" value="F:metal ion binding"/>
    <property type="evidence" value="ECO:0007669"/>
    <property type="project" value="UniProtKB-KW"/>
</dbReference>
<gene>
    <name evidence="4" type="ORF">SETIT_5G186900v2</name>
</gene>
<dbReference type="InterPro" id="IPR007650">
    <property type="entry name" value="Zf-FLZ_dom"/>
</dbReference>
<protein>
    <recommendedName>
        <fullName evidence="3">FLZ-type domain-containing protein</fullName>
    </recommendedName>
</protein>
<keyword evidence="2" id="KW-0479">Metal-binding</keyword>
<dbReference type="OrthoDB" id="687441at2759"/>
<name>A0A368R820_SETIT</name>
<comment type="similarity">
    <text evidence="1">Belongs to the FLZ family.</text>
</comment>